<comment type="subcellular location">
    <subcellularLocation>
        <location evidence="1 15">Cytoplasm</location>
    </subcellularLocation>
</comment>
<evidence type="ECO:0000256" key="4">
    <source>
        <dbReference type="ARBA" id="ARBA00022490"/>
    </source>
</evidence>
<dbReference type="RefSeq" id="WP_129082729.1">
    <property type="nucleotide sequence ID" value="NZ_CP041070.1"/>
</dbReference>
<dbReference type="InterPro" id="IPR005147">
    <property type="entry name" value="tRNA_synthase_B5-dom"/>
</dbReference>
<evidence type="ECO:0000256" key="6">
    <source>
        <dbReference type="ARBA" id="ARBA00022598"/>
    </source>
</evidence>
<comment type="cofactor">
    <cofactor evidence="15">
        <name>Mg(2+)</name>
        <dbReference type="ChEBI" id="CHEBI:18420"/>
    </cofactor>
    <text evidence="15">Binds 2 magnesium ions per tetramer.</text>
</comment>
<evidence type="ECO:0000256" key="14">
    <source>
        <dbReference type="ARBA" id="ARBA00049255"/>
    </source>
</evidence>
<feature type="domain" description="TRNA-binding" evidence="17">
    <location>
        <begin position="39"/>
        <end position="150"/>
    </location>
</feature>
<feature type="binding site" evidence="15">
    <location>
        <position position="451"/>
    </location>
    <ligand>
        <name>Mg(2+)</name>
        <dbReference type="ChEBI" id="CHEBI:18420"/>
        <note>shared with alpha subunit</note>
    </ligand>
</feature>
<keyword evidence="5 16" id="KW-0820">tRNA-binding</keyword>
<name>A0A4Q0XW14_9BACT</name>
<dbReference type="PROSITE" id="PS51447">
    <property type="entry name" value="FDX_ACB"/>
    <property type="match status" value="1"/>
</dbReference>
<dbReference type="SUPFAM" id="SSF55681">
    <property type="entry name" value="Class II aaRS and biotin synthetases"/>
    <property type="match status" value="1"/>
</dbReference>
<feature type="domain" description="FDX-ACB" evidence="18">
    <location>
        <begin position="683"/>
        <end position="775"/>
    </location>
</feature>
<gene>
    <name evidence="15" type="primary">pheT</name>
    <name evidence="20" type="ORF">CRV06_12345</name>
</gene>
<dbReference type="FunFam" id="2.40.50.140:FF:000045">
    <property type="entry name" value="Phenylalanine--tRNA ligase beta subunit"/>
    <property type="match status" value="1"/>
</dbReference>
<evidence type="ECO:0000259" key="18">
    <source>
        <dbReference type="PROSITE" id="PS51447"/>
    </source>
</evidence>
<dbReference type="STRING" id="877500.GCA_000935065_01268"/>
<dbReference type="InterPro" id="IPR045060">
    <property type="entry name" value="Phe-tRNA-ligase_IIc_bsu"/>
</dbReference>
<protein>
    <recommendedName>
        <fullName evidence="15">Phenylalanine--tRNA ligase beta subunit</fullName>
        <ecNumber evidence="15">6.1.1.20</ecNumber>
    </recommendedName>
    <alternativeName>
        <fullName evidence="15">Phenylalanyl-tRNA synthetase beta subunit</fullName>
        <shortName evidence="15">PheRS</shortName>
    </alternativeName>
</protein>
<evidence type="ECO:0000256" key="9">
    <source>
        <dbReference type="ARBA" id="ARBA00022840"/>
    </source>
</evidence>
<keyword evidence="8 15" id="KW-0547">Nucleotide-binding</keyword>
<evidence type="ECO:0000259" key="17">
    <source>
        <dbReference type="PROSITE" id="PS50886"/>
    </source>
</evidence>
<dbReference type="SMART" id="SM00874">
    <property type="entry name" value="B5"/>
    <property type="match status" value="1"/>
</dbReference>
<comment type="similarity">
    <text evidence="2 15">Belongs to the phenylalanyl-tRNA synthetase beta subunit family. Type 1 subfamily.</text>
</comment>
<evidence type="ECO:0000256" key="16">
    <source>
        <dbReference type="PROSITE-ProRule" id="PRU00209"/>
    </source>
</evidence>
<dbReference type="PROSITE" id="PS50886">
    <property type="entry name" value="TRBD"/>
    <property type="match status" value="1"/>
</dbReference>
<dbReference type="SUPFAM" id="SSF50249">
    <property type="entry name" value="Nucleic acid-binding proteins"/>
    <property type="match status" value="1"/>
</dbReference>
<dbReference type="Gene3D" id="3.30.930.10">
    <property type="entry name" value="Bira Bifunctional Protein, Domain 2"/>
    <property type="match status" value="1"/>
</dbReference>
<evidence type="ECO:0000313" key="21">
    <source>
        <dbReference type="Proteomes" id="UP000290191"/>
    </source>
</evidence>
<evidence type="ECO:0000256" key="5">
    <source>
        <dbReference type="ARBA" id="ARBA00022555"/>
    </source>
</evidence>
<dbReference type="Gene3D" id="2.40.50.140">
    <property type="entry name" value="Nucleic acid-binding proteins"/>
    <property type="match status" value="1"/>
</dbReference>
<keyword evidence="21" id="KW-1185">Reference proteome</keyword>
<comment type="caution">
    <text evidence="20">The sequence shown here is derived from an EMBL/GenBank/DDBJ whole genome shotgun (WGS) entry which is preliminary data.</text>
</comment>
<dbReference type="InterPro" id="IPR009061">
    <property type="entry name" value="DNA-bd_dom_put_sf"/>
</dbReference>
<dbReference type="GO" id="GO:0009328">
    <property type="term" value="C:phenylalanine-tRNA ligase complex"/>
    <property type="evidence" value="ECO:0007669"/>
    <property type="project" value="TreeGrafter"/>
</dbReference>
<dbReference type="SUPFAM" id="SSF46955">
    <property type="entry name" value="Putative DNA-binding domain"/>
    <property type="match status" value="1"/>
</dbReference>
<dbReference type="NCBIfam" id="TIGR00472">
    <property type="entry name" value="pheT_bact"/>
    <property type="match status" value="1"/>
</dbReference>
<feature type="binding site" evidence="15">
    <location>
        <position position="441"/>
    </location>
    <ligand>
        <name>Mg(2+)</name>
        <dbReference type="ChEBI" id="CHEBI:18420"/>
        <note>shared with alpha subunit</note>
    </ligand>
</feature>
<dbReference type="InterPro" id="IPR045864">
    <property type="entry name" value="aa-tRNA-synth_II/BPL/LPL"/>
</dbReference>
<sequence length="776" mass="87326">MIITRNWVQEYIDISKITTDDICKTLNSIGLEVDSLQTQRVPSKVVVGKVLEKKKHPDADKLNICQVDIGGEKVQIVCGAKNVDAGQFVPVAVVGCDLGNNFKIKKAKLRGVESNGMICSSTEIGLPKLNDGILELDSSIGELVIGKELKNYPLMNDDVIEIELTANRGDCLSINGVARELSAYYNIPFIEQENSIEVNDLGIGQVLEVESSGDIDSKYIYKVAALEDFRLPVLCKLRVGILEKFEESDLKDTITYVTHSTGVILNAYARKDLKSKDKEEISVLSIKKDAQGFDSVEGKEQLSTICINHEKINEDEKSEYVIEATYMEPELLSKKVFETKKKTGEIYYRTSRGSEPCLEFGIDTFCSLISKAGGKLYNGTEAYNDYNEKHTLDVNIDKINSIIGQEVQKATIENILSSLGFEVKDVANNVLSLKVPLFRHDIKNIADVTEEIVRIIGIDNIKAKPQVIDEANRANKTSVNLRKRNKLRFKAIENGFYETVTYVLANKEKLERYSLPTVKESLDLLNPIVKELDTFRTTVSLNLVEACSNNMKLGFKSAAFFEIGKIFNANREEKSVISFIFSGQKEIESFSNSGKPEDIEFFAFAKKVLNTIGKFDLVPMKKIPNKLIHPYQNASVIIDNEEVGFISKLHPRVCDDYDLSNTFIAEIDFEKIKNDLTKVEAFSKFQSSKKDLSIVTPKSMEYKEIKEVIDSIKDKNIKQYNLIDIYSDEKLGENESLTIRFVLQNDDKTLEEEDITSTMNNILDTLNNKLGISLRD</sequence>
<evidence type="ECO:0000256" key="8">
    <source>
        <dbReference type="ARBA" id="ARBA00022741"/>
    </source>
</evidence>
<evidence type="ECO:0000256" key="7">
    <source>
        <dbReference type="ARBA" id="ARBA00022723"/>
    </source>
</evidence>
<evidence type="ECO:0000256" key="12">
    <source>
        <dbReference type="ARBA" id="ARBA00022917"/>
    </source>
</evidence>
<evidence type="ECO:0000256" key="13">
    <source>
        <dbReference type="ARBA" id="ARBA00023146"/>
    </source>
</evidence>
<evidence type="ECO:0000256" key="2">
    <source>
        <dbReference type="ARBA" id="ARBA00008653"/>
    </source>
</evidence>
<dbReference type="PANTHER" id="PTHR10947:SF0">
    <property type="entry name" value="PHENYLALANINE--TRNA LIGASE BETA SUBUNIT"/>
    <property type="match status" value="1"/>
</dbReference>
<keyword evidence="7 15" id="KW-0479">Metal-binding</keyword>
<keyword evidence="11 16" id="KW-0694">RNA-binding</keyword>
<dbReference type="Pfam" id="PF01588">
    <property type="entry name" value="tRNA_bind"/>
    <property type="match status" value="1"/>
</dbReference>
<dbReference type="GO" id="GO:0005524">
    <property type="term" value="F:ATP binding"/>
    <property type="evidence" value="ECO:0007669"/>
    <property type="project" value="UniProtKB-UniRule"/>
</dbReference>
<dbReference type="Pfam" id="PF03147">
    <property type="entry name" value="FDX-ACB"/>
    <property type="match status" value="1"/>
</dbReference>
<dbReference type="InterPro" id="IPR002547">
    <property type="entry name" value="tRNA-bd_dom"/>
</dbReference>
<dbReference type="InterPro" id="IPR036690">
    <property type="entry name" value="Fdx_antiC-bd_sf"/>
</dbReference>
<dbReference type="SUPFAM" id="SSF54991">
    <property type="entry name" value="Anticodon-binding domain of PheRS"/>
    <property type="match status" value="1"/>
</dbReference>
<reference evidence="20 21" key="1">
    <citation type="submission" date="2017-10" db="EMBL/GenBank/DDBJ databases">
        <title>Genomics of the genus Arcobacter.</title>
        <authorList>
            <person name="Perez-Cataluna A."/>
            <person name="Figueras M.J."/>
        </authorList>
    </citation>
    <scope>NUCLEOTIDE SEQUENCE [LARGE SCALE GENOMIC DNA]</scope>
    <source>
        <strain evidence="20 21">DSM 24636</strain>
    </source>
</reference>
<evidence type="ECO:0000313" key="20">
    <source>
        <dbReference type="EMBL" id="RXJ61777.1"/>
    </source>
</evidence>
<evidence type="ECO:0000256" key="15">
    <source>
        <dbReference type="HAMAP-Rule" id="MF_00283"/>
    </source>
</evidence>
<dbReference type="PANTHER" id="PTHR10947">
    <property type="entry name" value="PHENYLALANYL-TRNA SYNTHETASE BETA CHAIN AND LEUCINE-RICH REPEAT-CONTAINING PROTEIN 47"/>
    <property type="match status" value="1"/>
</dbReference>
<evidence type="ECO:0000256" key="10">
    <source>
        <dbReference type="ARBA" id="ARBA00022842"/>
    </source>
</evidence>
<dbReference type="InterPro" id="IPR041616">
    <property type="entry name" value="PheRS_beta_core"/>
</dbReference>
<evidence type="ECO:0000256" key="1">
    <source>
        <dbReference type="ARBA" id="ARBA00004496"/>
    </source>
</evidence>
<dbReference type="GO" id="GO:0000287">
    <property type="term" value="F:magnesium ion binding"/>
    <property type="evidence" value="ECO:0007669"/>
    <property type="project" value="UniProtKB-UniRule"/>
</dbReference>
<dbReference type="CDD" id="cd00769">
    <property type="entry name" value="PheRS_beta_core"/>
    <property type="match status" value="1"/>
</dbReference>
<keyword evidence="4 15" id="KW-0963">Cytoplasm</keyword>
<comment type="subunit">
    <text evidence="3 15">Tetramer of two alpha and two beta subunits.</text>
</comment>
<dbReference type="Pfam" id="PF03484">
    <property type="entry name" value="B5"/>
    <property type="match status" value="1"/>
</dbReference>
<dbReference type="HAMAP" id="MF_00283">
    <property type="entry name" value="Phe_tRNA_synth_beta1"/>
    <property type="match status" value="1"/>
</dbReference>
<evidence type="ECO:0000256" key="3">
    <source>
        <dbReference type="ARBA" id="ARBA00011209"/>
    </source>
</evidence>
<keyword evidence="13 15" id="KW-0030">Aminoacyl-tRNA synthetase</keyword>
<dbReference type="InterPro" id="IPR004532">
    <property type="entry name" value="Phe-tRNA-ligase_IIc_bsu_bact"/>
</dbReference>
<keyword evidence="10 15" id="KW-0460">Magnesium</keyword>
<evidence type="ECO:0000259" key="19">
    <source>
        <dbReference type="PROSITE" id="PS51483"/>
    </source>
</evidence>
<dbReference type="EMBL" id="PDKO01000012">
    <property type="protein sequence ID" value="RXJ61777.1"/>
    <property type="molecule type" value="Genomic_DNA"/>
</dbReference>
<dbReference type="SMART" id="SM00896">
    <property type="entry name" value="FDX-ACB"/>
    <property type="match status" value="1"/>
</dbReference>
<dbReference type="InterPro" id="IPR012340">
    <property type="entry name" value="NA-bd_OB-fold"/>
</dbReference>
<comment type="catalytic activity">
    <reaction evidence="14 15">
        <text>tRNA(Phe) + L-phenylalanine + ATP = L-phenylalanyl-tRNA(Phe) + AMP + diphosphate + H(+)</text>
        <dbReference type="Rhea" id="RHEA:19413"/>
        <dbReference type="Rhea" id="RHEA-COMP:9668"/>
        <dbReference type="Rhea" id="RHEA-COMP:9699"/>
        <dbReference type="ChEBI" id="CHEBI:15378"/>
        <dbReference type="ChEBI" id="CHEBI:30616"/>
        <dbReference type="ChEBI" id="CHEBI:33019"/>
        <dbReference type="ChEBI" id="CHEBI:58095"/>
        <dbReference type="ChEBI" id="CHEBI:78442"/>
        <dbReference type="ChEBI" id="CHEBI:78531"/>
        <dbReference type="ChEBI" id="CHEBI:456215"/>
        <dbReference type="EC" id="6.1.1.20"/>
    </reaction>
</comment>
<dbReference type="NCBIfam" id="NF045760">
    <property type="entry name" value="YtpR"/>
    <property type="match status" value="1"/>
</dbReference>
<proteinExistence type="inferred from homology"/>
<dbReference type="CDD" id="cd02796">
    <property type="entry name" value="tRNA_bind_bactPheRS"/>
    <property type="match status" value="1"/>
</dbReference>
<dbReference type="Pfam" id="PF17759">
    <property type="entry name" value="tRNA_synthFbeta"/>
    <property type="match status" value="1"/>
</dbReference>
<feature type="binding site" evidence="15">
    <location>
        <position position="447"/>
    </location>
    <ligand>
        <name>Mg(2+)</name>
        <dbReference type="ChEBI" id="CHEBI:18420"/>
        <note>shared with alpha subunit</note>
    </ligand>
</feature>
<keyword evidence="9 15" id="KW-0067">ATP-binding</keyword>
<dbReference type="GO" id="GO:0004826">
    <property type="term" value="F:phenylalanine-tRNA ligase activity"/>
    <property type="evidence" value="ECO:0007669"/>
    <property type="project" value="UniProtKB-UniRule"/>
</dbReference>
<dbReference type="PROSITE" id="PS51483">
    <property type="entry name" value="B5"/>
    <property type="match status" value="1"/>
</dbReference>
<dbReference type="Proteomes" id="UP000290191">
    <property type="component" value="Unassembled WGS sequence"/>
</dbReference>
<dbReference type="GO" id="GO:0006432">
    <property type="term" value="P:phenylalanyl-tRNA aminoacylation"/>
    <property type="evidence" value="ECO:0007669"/>
    <property type="project" value="UniProtKB-UniRule"/>
</dbReference>
<dbReference type="EC" id="6.1.1.20" evidence="15"/>
<dbReference type="InterPro" id="IPR005121">
    <property type="entry name" value="Fdx_antiC-bd"/>
</dbReference>
<dbReference type="OrthoDB" id="9805455at2"/>
<dbReference type="GO" id="GO:0000049">
    <property type="term" value="F:tRNA binding"/>
    <property type="evidence" value="ECO:0007669"/>
    <property type="project" value="UniProtKB-UniRule"/>
</dbReference>
<feature type="domain" description="B5" evidence="19">
    <location>
        <begin position="387"/>
        <end position="463"/>
    </location>
</feature>
<dbReference type="AlphaFoldDB" id="A0A4Q0XW14"/>
<evidence type="ECO:0000256" key="11">
    <source>
        <dbReference type="ARBA" id="ARBA00022884"/>
    </source>
</evidence>
<dbReference type="Gene3D" id="3.30.70.380">
    <property type="entry name" value="Ferrodoxin-fold anticodon-binding domain"/>
    <property type="match status" value="1"/>
</dbReference>
<feature type="binding site" evidence="15">
    <location>
        <position position="450"/>
    </location>
    <ligand>
        <name>Mg(2+)</name>
        <dbReference type="ChEBI" id="CHEBI:18420"/>
        <note>shared with alpha subunit</note>
    </ligand>
</feature>
<organism evidence="20 21">
    <name type="scientific">Halarcobacter anaerophilus</name>
    <dbReference type="NCBI Taxonomy" id="877500"/>
    <lineage>
        <taxon>Bacteria</taxon>
        <taxon>Pseudomonadati</taxon>
        <taxon>Campylobacterota</taxon>
        <taxon>Epsilonproteobacteria</taxon>
        <taxon>Campylobacterales</taxon>
        <taxon>Arcobacteraceae</taxon>
        <taxon>Halarcobacter</taxon>
    </lineage>
</organism>
<dbReference type="Gene3D" id="3.30.56.10">
    <property type="match status" value="2"/>
</dbReference>
<dbReference type="InterPro" id="IPR033714">
    <property type="entry name" value="tRNA_bind_bactPheRS"/>
</dbReference>
<accession>A0A4Q0XW14</accession>
<keyword evidence="12 15" id="KW-0648">Protein biosynthesis</keyword>
<keyword evidence="6 15" id="KW-0436">Ligase</keyword>